<dbReference type="SUPFAM" id="SSF53383">
    <property type="entry name" value="PLP-dependent transferases"/>
    <property type="match status" value="1"/>
</dbReference>
<dbReference type="InterPro" id="IPR000524">
    <property type="entry name" value="Tscrpt_reg_HTH_GntR"/>
</dbReference>
<dbReference type="CDD" id="cd07377">
    <property type="entry name" value="WHTH_GntR"/>
    <property type="match status" value="1"/>
</dbReference>
<evidence type="ECO:0000256" key="3">
    <source>
        <dbReference type="ARBA" id="ARBA00023015"/>
    </source>
</evidence>
<protein>
    <submittedName>
        <fullName evidence="8">PLP-dependent aminotransferase family protein</fullName>
    </submittedName>
</protein>
<feature type="region of interest" description="Disordered" evidence="6">
    <location>
        <begin position="85"/>
        <end position="111"/>
    </location>
</feature>
<dbReference type="InterPro" id="IPR004839">
    <property type="entry name" value="Aminotransferase_I/II_large"/>
</dbReference>
<comment type="similarity">
    <text evidence="1">In the C-terminal section; belongs to the class-I pyridoxal-phosphate-dependent aminotransferase family.</text>
</comment>
<keyword evidence="8" id="KW-0032">Aminotransferase</keyword>
<dbReference type="GO" id="GO:0008483">
    <property type="term" value="F:transaminase activity"/>
    <property type="evidence" value="ECO:0007669"/>
    <property type="project" value="UniProtKB-KW"/>
</dbReference>
<keyword evidence="2" id="KW-0663">Pyridoxal phosphate</keyword>
<proteinExistence type="inferred from homology"/>
<comment type="caution">
    <text evidence="8">The sequence shown here is derived from an EMBL/GenBank/DDBJ whole genome shotgun (WGS) entry which is preliminary data.</text>
</comment>
<keyword evidence="5" id="KW-0804">Transcription</keyword>
<sequence length="492" mass="51204">MTDLAITVDRTDAAPLAAQIVDAVRTAVLAGTLAPGDTVPSSRSLAASLGVSRGVVVTAYDQLTGEGYLDVSQGAAARVAAVDTVPTDRRPATPHTPPAGDEAPPAVDMRPGFPSTARLDERAWRSAWRQAAARPVPTRQADDFGTASLREQIADHVRQARGVACDAADILVTAGTSEAVMMLALALGELHPQDSATTNGPTVAMEDPGYPSSRRALERFGCTVVPIPVDDDGLRMDLLAALDPAPHAVLLTPSHQYPLGGRLPVSARLEALAWAEKHDAVIIEDDYDSEFRHGAATLPALATLDRSETVALIGSFSKVLTPWLRLGYIVLPRRPALHAALHRVRADVTAPIAGVAQEAMAALLASGAVRRHIAAVRRDYAHRRGLVIRALGDVCNAGSGARLRGLEGGLHAVVELGSADAAARVSAIAASEGVAVADLGDYAASPAASVHQGIVFGYAAPTDLELAKGLTVLRAAIAAEIRSPRRPGPLPE</sequence>
<evidence type="ECO:0000256" key="2">
    <source>
        <dbReference type="ARBA" id="ARBA00022898"/>
    </source>
</evidence>
<dbReference type="InterPro" id="IPR015421">
    <property type="entry name" value="PyrdxlP-dep_Trfase_major"/>
</dbReference>
<dbReference type="SMART" id="SM00345">
    <property type="entry name" value="HTH_GNTR"/>
    <property type="match status" value="1"/>
</dbReference>
<evidence type="ECO:0000259" key="7">
    <source>
        <dbReference type="PROSITE" id="PS50949"/>
    </source>
</evidence>
<evidence type="ECO:0000256" key="5">
    <source>
        <dbReference type="ARBA" id="ARBA00023163"/>
    </source>
</evidence>
<keyword evidence="8" id="KW-0808">Transferase</keyword>
<dbReference type="EMBL" id="JBCLVG010000001">
    <property type="protein sequence ID" value="MEN1945227.1"/>
    <property type="molecule type" value="Genomic_DNA"/>
</dbReference>
<dbReference type="Pfam" id="PF00155">
    <property type="entry name" value="Aminotran_1_2"/>
    <property type="match status" value="1"/>
</dbReference>
<dbReference type="Gene3D" id="3.40.640.10">
    <property type="entry name" value="Type I PLP-dependent aspartate aminotransferase-like (Major domain)"/>
    <property type="match status" value="1"/>
</dbReference>
<dbReference type="InterPro" id="IPR036388">
    <property type="entry name" value="WH-like_DNA-bd_sf"/>
</dbReference>
<organism evidence="8 9">
    <name type="scientific">Leifsonia stereocauli</name>
    <dbReference type="NCBI Taxonomy" id="3134136"/>
    <lineage>
        <taxon>Bacteria</taxon>
        <taxon>Bacillati</taxon>
        <taxon>Actinomycetota</taxon>
        <taxon>Actinomycetes</taxon>
        <taxon>Micrococcales</taxon>
        <taxon>Microbacteriaceae</taxon>
        <taxon>Leifsonia</taxon>
    </lineage>
</organism>
<dbReference type="InterPro" id="IPR015424">
    <property type="entry name" value="PyrdxlP-dep_Trfase"/>
</dbReference>
<evidence type="ECO:0000313" key="9">
    <source>
        <dbReference type="Proteomes" id="UP001425155"/>
    </source>
</evidence>
<dbReference type="PANTHER" id="PTHR46577">
    <property type="entry name" value="HTH-TYPE TRANSCRIPTIONAL REGULATORY PROTEIN GABR"/>
    <property type="match status" value="1"/>
</dbReference>
<keyword evidence="3" id="KW-0805">Transcription regulation</keyword>
<evidence type="ECO:0000256" key="1">
    <source>
        <dbReference type="ARBA" id="ARBA00005384"/>
    </source>
</evidence>
<dbReference type="Pfam" id="PF00392">
    <property type="entry name" value="GntR"/>
    <property type="match status" value="1"/>
</dbReference>
<accession>A0ABU9VZR1</accession>
<dbReference type="InterPro" id="IPR036390">
    <property type="entry name" value="WH_DNA-bd_sf"/>
</dbReference>
<dbReference type="PRINTS" id="PR00035">
    <property type="entry name" value="HTHGNTR"/>
</dbReference>
<gene>
    <name evidence="8" type="ORF">WJX64_01560</name>
</gene>
<reference evidence="8 9" key="1">
    <citation type="submission" date="2024-03" db="EMBL/GenBank/DDBJ databases">
        <title>YIM 134122 draft genome.</title>
        <authorList>
            <person name="Zuo S."/>
            <person name="Xiong L."/>
        </authorList>
    </citation>
    <scope>NUCLEOTIDE SEQUENCE [LARGE SCALE GENOMIC DNA]</scope>
    <source>
        <strain evidence="8 9">YIM 134122</strain>
    </source>
</reference>
<feature type="domain" description="HTH gntR-type" evidence="7">
    <location>
        <begin position="14"/>
        <end position="82"/>
    </location>
</feature>
<evidence type="ECO:0000313" key="8">
    <source>
        <dbReference type="EMBL" id="MEN1945227.1"/>
    </source>
</evidence>
<dbReference type="Gene3D" id="1.10.10.10">
    <property type="entry name" value="Winged helix-like DNA-binding domain superfamily/Winged helix DNA-binding domain"/>
    <property type="match status" value="1"/>
</dbReference>
<dbReference type="InterPro" id="IPR051446">
    <property type="entry name" value="HTH_trans_reg/aminotransferase"/>
</dbReference>
<keyword evidence="9" id="KW-1185">Reference proteome</keyword>
<dbReference type="CDD" id="cd00609">
    <property type="entry name" value="AAT_like"/>
    <property type="match status" value="1"/>
</dbReference>
<dbReference type="Proteomes" id="UP001425155">
    <property type="component" value="Unassembled WGS sequence"/>
</dbReference>
<evidence type="ECO:0000256" key="6">
    <source>
        <dbReference type="SAM" id="MobiDB-lite"/>
    </source>
</evidence>
<dbReference type="SUPFAM" id="SSF46785">
    <property type="entry name" value="Winged helix' DNA-binding domain"/>
    <property type="match status" value="1"/>
</dbReference>
<keyword evidence="4" id="KW-0238">DNA-binding</keyword>
<dbReference type="PANTHER" id="PTHR46577:SF1">
    <property type="entry name" value="HTH-TYPE TRANSCRIPTIONAL REGULATORY PROTEIN GABR"/>
    <property type="match status" value="1"/>
</dbReference>
<dbReference type="PROSITE" id="PS50949">
    <property type="entry name" value="HTH_GNTR"/>
    <property type="match status" value="1"/>
</dbReference>
<dbReference type="RefSeq" id="WP_342111153.1">
    <property type="nucleotide sequence ID" value="NZ_JBCAUN010000001.1"/>
</dbReference>
<evidence type="ECO:0000256" key="4">
    <source>
        <dbReference type="ARBA" id="ARBA00023125"/>
    </source>
</evidence>
<name>A0ABU9VZR1_9MICO</name>